<dbReference type="EnsemblPlants" id="Kaladp0061s0085.2.v1.1">
    <property type="protein sequence ID" value="Kaladp0061s0085.2.v1.1"/>
    <property type="gene ID" value="Kaladp0061s0085.v1.1"/>
</dbReference>
<dbReference type="AlphaFoldDB" id="A0A7N0UCX6"/>
<evidence type="ECO:0000313" key="3">
    <source>
        <dbReference type="Proteomes" id="UP000594263"/>
    </source>
</evidence>
<evidence type="ECO:0000256" key="1">
    <source>
        <dbReference type="SAM" id="MobiDB-lite"/>
    </source>
</evidence>
<name>A0A7N0UCX6_KALFE</name>
<dbReference type="EnsemblPlants" id="Kaladp0061s0085.1.v1.1">
    <property type="protein sequence ID" value="Kaladp0061s0085.1.v1.1"/>
    <property type="gene ID" value="Kaladp0061s0085.v1.1"/>
</dbReference>
<sequence>MLRSRAMAALTGSNRKQALKADHNCSLKSSQSEEDQPKPTSSLLGSPRLFRNLLINCAENVMSPTSMLDTKHVFGPRTPSLLDKKAIDSPEPSITSKHPWENSGSGAIGLAIITSDDEDLIEHPSKITTQASVFGSQLKIQVPPVSPTTPPAITDFTRSPSDFGTKTRNLTLLSPSSSFRKRDAPGVLARQLSVAEMELSEDYTCVISHGPNPKTTHIFDDYILGSYSGVLSLLESTRSDSCFLPDADNLDDASGGANCQEDLGTEKATRGAEAYCCQVHSNGGGLHGMKEPTQS</sequence>
<keyword evidence="3" id="KW-1185">Reference proteome</keyword>
<dbReference type="OMA" id="PETPYSM"/>
<accession>A0A7N0UCX6</accession>
<dbReference type="Gramene" id="Kaladp0061s0085.1.v1.1">
    <property type="protein sequence ID" value="Kaladp0061s0085.1.v1.1"/>
    <property type="gene ID" value="Kaladp0061s0085.v1.1"/>
</dbReference>
<evidence type="ECO:0000313" key="2">
    <source>
        <dbReference type="EnsemblPlants" id="Kaladp0061s0085.1.v1.1"/>
    </source>
</evidence>
<reference evidence="2" key="1">
    <citation type="submission" date="2021-01" db="UniProtKB">
        <authorList>
            <consortium name="EnsemblPlants"/>
        </authorList>
    </citation>
    <scope>IDENTIFICATION</scope>
</reference>
<protein>
    <submittedName>
        <fullName evidence="2">Uncharacterized protein</fullName>
    </submittedName>
</protein>
<feature type="region of interest" description="Disordered" evidence="1">
    <location>
        <begin position="81"/>
        <end position="101"/>
    </location>
</feature>
<feature type="region of interest" description="Disordered" evidence="1">
    <location>
        <begin position="1"/>
        <end position="45"/>
    </location>
</feature>
<dbReference type="PANTHER" id="PTHR46443:SF3">
    <property type="entry name" value="PROTEIN MARD1"/>
    <property type="match status" value="1"/>
</dbReference>
<dbReference type="PANTHER" id="PTHR46443">
    <property type="entry name" value="FCS-LIKE ZINC FINGER 8"/>
    <property type="match status" value="1"/>
</dbReference>
<dbReference type="InterPro" id="IPR044593">
    <property type="entry name" value="FLZ8/MARD1"/>
</dbReference>
<dbReference type="Proteomes" id="UP000594263">
    <property type="component" value="Unplaced"/>
</dbReference>
<proteinExistence type="predicted"/>
<organism evidence="2 3">
    <name type="scientific">Kalanchoe fedtschenkoi</name>
    <name type="common">Lavender scallops</name>
    <name type="synonym">South American air plant</name>
    <dbReference type="NCBI Taxonomy" id="63787"/>
    <lineage>
        <taxon>Eukaryota</taxon>
        <taxon>Viridiplantae</taxon>
        <taxon>Streptophyta</taxon>
        <taxon>Embryophyta</taxon>
        <taxon>Tracheophyta</taxon>
        <taxon>Spermatophyta</taxon>
        <taxon>Magnoliopsida</taxon>
        <taxon>eudicotyledons</taxon>
        <taxon>Gunneridae</taxon>
        <taxon>Pentapetalae</taxon>
        <taxon>Saxifragales</taxon>
        <taxon>Crassulaceae</taxon>
        <taxon>Kalanchoe</taxon>
    </lineage>
</organism>
<dbReference type="Gramene" id="Kaladp0061s0085.2.v1.1">
    <property type="protein sequence ID" value="Kaladp0061s0085.2.v1.1"/>
    <property type="gene ID" value="Kaladp0061s0085.v1.1"/>
</dbReference>